<proteinExistence type="predicted"/>
<name>A0A545U8N5_9GAMM</name>
<dbReference type="EMBL" id="VIKS01000011">
    <property type="protein sequence ID" value="TQV85826.1"/>
    <property type="molecule type" value="Genomic_DNA"/>
</dbReference>
<organism evidence="1 2">
    <name type="scientific">Aliikangiella coralliicola</name>
    <dbReference type="NCBI Taxonomy" id="2592383"/>
    <lineage>
        <taxon>Bacteria</taxon>
        <taxon>Pseudomonadati</taxon>
        <taxon>Pseudomonadota</taxon>
        <taxon>Gammaproteobacteria</taxon>
        <taxon>Oceanospirillales</taxon>
        <taxon>Pleioneaceae</taxon>
        <taxon>Aliikangiella</taxon>
    </lineage>
</organism>
<reference evidence="1 2" key="1">
    <citation type="submission" date="2019-07" db="EMBL/GenBank/DDBJ databases">
        <title>Draft genome for Aliikangiella sp. M105.</title>
        <authorList>
            <person name="Wang G."/>
        </authorList>
    </citation>
    <scope>NUCLEOTIDE SEQUENCE [LARGE SCALE GENOMIC DNA]</scope>
    <source>
        <strain evidence="1 2">M105</strain>
    </source>
</reference>
<protein>
    <submittedName>
        <fullName evidence="1">Uncharacterized protein</fullName>
    </submittedName>
</protein>
<evidence type="ECO:0000313" key="2">
    <source>
        <dbReference type="Proteomes" id="UP000315439"/>
    </source>
</evidence>
<dbReference type="Proteomes" id="UP000315439">
    <property type="component" value="Unassembled WGS sequence"/>
</dbReference>
<accession>A0A545U8N5</accession>
<gene>
    <name evidence="1" type="ORF">FLL46_18035</name>
</gene>
<evidence type="ECO:0000313" key="1">
    <source>
        <dbReference type="EMBL" id="TQV85826.1"/>
    </source>
</evidence>
<keyword evidence="2" id="KW-1185">Reference proteome</keyword>
<dbReference type="AlphaFoldDB" id="A0A545U8N5"/>
<sequence length="69" mass="7693">MNSNRIADELNRLTELHKELVIIAEKLRIGGDSDNSKAVLEVAFGLQSSQLNILTSMVNDPTRTRKKQA</sequence>
<comment type="caution">
    <text evidence="1">The sequence shown here is derived from an EMBL/GenBank/DDBJ whole genome shotgun (WGS) entry which is preliminary data.</text>
</comment>
<dbReference type="RefSeq" id="WP_142932745.1">
    <property type="nucleotide sequence ID" value="NZ_ML660167.1"/>
</dbReference>